<feature type="transmembrane region" description="Helical" evidence="1">
    <location>
        <begin position="49"/>
        <end position="69"/>
    </location>
</feature>
<name>A0A7S4GKK5_OXYMA</name>
<feature type="transmembrane region" description="Helical" evidence="1">
    <location>
        <begin position="134"/>
        <end position="156"/>
    </location>
</feature>
<feature type="transmembrane region" description="Helical" evidence="1">
    <location>
        <begin position="228"/>
        <end position="248"/>
    </location>
</feature>
<keyword evidence="1" id="KW-0812">Transmembrane</keyword>
<feature type="transmembrane region" description="Helical" evidence="1">
    <location>
        <begin position="198"/>
        <end position="222"/>
    </location>
</feature>
<proteinExistence type="predicted"/>
<feature type="transmembrane region" description="Helical" evidence="1">
    <location>
        <begin position="269"/>
        <end position="294"/>
    </location>
</feature>
<keyword evidence="1" id="KW-0472">Membrane</keyword>
<sequence length="310" mass="34490">MPDELMQKDDASRLLRVWSAGLILKQVVLLIGPAIGVSCAGAGLAQAPLWVWFHIAGWCFFAFGTELLVCGDRPACQSNFSYTMPSTVLNIFDVCTDALAAGVMLASYNCEDCRLEATWEQVAAKSALPVSIPLWSIALLAWLATLPQCLMPLYISSARDDQFIGFDLLGFETVASATRRKKHLERNSTQERFMFKFFLRLLAENAFQIHVQITIAGLSIALTGWTPAVDIMLISIYTTFVVLLFKFCQLWPDFWLVFESFKSDMPAKVVFLNVLLAAFVVVAYALAKILALFVCPQHLLNFDGCAEFDV</sequence>
<protein>
    <submittedName>
        <fullName evidence="2">Uncharacterized protein</fullName>
    </submittedName>
</protein>
<evidence type="ECO:0000313" key="3">
    <source>
        <dbReference type="EMBL" id="CAE0839777.1"/>
    </source>
</evidence>
<gene>
    <name evidence="2" type="ORF">OMAR00294_LOCUS62</name>
    <name evidence="3" type="ORF">OMAR00294_LOCUS65</name>
</gene>
<dbReference type="EMBL" id="HBJB01000075">
    <property type="protein sequence ID" value="CAE0839777.1"/>
    <property type="molecule type" value="Transcribed_RNA"/>
</dbReference>
<organism evidence="2">
    <name type="scientific">Oxyrrhis marina</name>
    <name type="common">Dinoflagellate</name>
    <dbReference type="NCBI Taxonomy" id="2969"/>
    <lineage>
        <taxon>Eukaryota</taxon>
        <taxon>Sar</taxon>
        <taxon>Alveolata</taxon>
        <taxon>Dinophyceae</taxon>
        <taxon>Oxyrrhinales</taxon>
        <taxon>Oxyrrhinaceae</taxon>
        <taxon>Oxyrrhis</taxon>
    </lineage>
</organism>
<feature type="transmembrane region" description="Helical" evidence="1">
    <location>
        <begin position="21"/>
        <end position="43"/>
    </location>
</feature>
<dbReference type="EMBL" id="HBJB01000072">
    <property type="protein sequence ID" value="CAE0839773.1"/>
    <property type="molecule type" value="Transcribed_RNA"/>
</dbReference>
<accession>A0A7S4GKK5</accession>
<reference evidence="2" key="1">
    <citation type="submission" date="2021-01" db="EMBL/GenBank/DDBJ databases">
        <authorList>
            <person name="Corre E."/>
            <person name="Pelletier E."/>
            <person name="Niang G."/>
            <person name="Scheremetjew M."/>
            <person name="Finn R."/>
            <person name="Kale V."/>
            <person name="Holt S."/>
            <person name="Cochrane G."/>
            <person name="Meng A."/>
            <person name="Brown T."/>
            <person name="Cohen L."/>
        </authorList>
    </citation>
    <scope>NUCLEOTIDE SEQUENCE</scope>
    <source>
        <strain evidence="2">LB1974</strain>
    </source>
</reference>
<evidence type="ECO:0000256" key="1">
    <source>
        <dbReference type="SAM" id="Phobius"/>
    </source>
</evidence>
<dbReference type="AlphaFoldDB" id="A0A7S4GKK5"/>
<keyword evidence="1" id="KW-1133">Transmembrane helix</keyword>
<evidence type="ECO:0000313" key="2">
    <source>
        <dbReference type="EMBL" id="CAE0839773.1"/>
    </source>
</evidence>